<keyword evidence="4" id="KW-0813">Transport</keyword>
<dbReference type="GO" id="GO:0005886">
    <property type="term" value="C:plasma membrane"/>
    <property type="evidence" value="ECO:0007669"/>
    <property type="project" value="UniProtKB-SubCell"/>
</dbReference>
<feature type="transmembrane region" description="Helical" evidence="10">
    <location>
        <begin position="422"/>
        <end position="441"/>
    </location>
</feature>
<dbReference type="Pfam" id="PF01554">
    <property type="entry name" value="MatE"/>
    <property type="match status" value="2"/>
</dbReference>
<dbReference type="PANTHER" id="PTHR43823">
    <property type="entry name" value="SPORULATION PROTEIN YKVU"/>
    <property type="match status" value="1"/>
</dbReference>
<feature type="transmembrane region" description="Helical" evidence="10">
    <location>
        <begin position="142"/>
        <end position="164"/>
    </location>
</feature>
<feature type="transmembrane region" description="Helical" evidence="10">
    <location>
        <begin position="325"/>
        <end position="351"/>
    </location>
</feature>
<feature type="transmembrane region" description="Helical" evidence="10">
    <location>
        <begin position="197"/>
        <end position="222"/>
    </location>
</feature>
<name>A0A938X6B1_9FIRM</name>
<keyword evidence="6 10" id="KW-0812">Transmembrane</keyword>
<feature type="transmembrane region" description="Helical" evidence="10">
    <location>
        <begin position="363"/>
        <end position="388"/>
    </location>
</feature>
<keyword evidence="7 10" id="KW-1133">Transmembrane helix</keyword>
<dbReference type="NCBIfam" id="TIGR00797">
    <property type="entry name" value="matE"/>
    <property type="match status" value="1"/>
</dbReference>
<reference evidence="11" key="2">
    <citation type="journal article" date="2021" name="Sci. Rep.">
        <title>The distribution of antibiotic resistance genes in chicken gut microbiota commensals.</title>
        <authorList>
            <person name="Juricova H."/>
            <person name="Matiasovicova J."/>
            <person name="Kubasova T."/>
            <person name="Cejkova D."/>
            <person name="Rychlik I."/>
        </authorList>
    </citation>
    <scope>NUCLEOTIDE SEQUENCE</scope>
    <source>
        <strain evidence="11">An559</strain>
    </source>
</reference>
<proteinExistence type="inferred from homology"/>
<dbReference type="InterPro" id="IPR048279">
    <property type="entry name" value="MdtK-like"/>
</dbReference>
<dbReference type="PANTHER" id="PTHR43823:SF3">
    <property type="entry name" value="MULTIDRUG EXPORT PROTEIN MEPA"/>
    <property type="match status" value="1"/>
</dbReference>
<gene>
    <name evidence="11" type="ORF">H6A12_03285</name>
</gene>
<dbReference type="GO" id="GO:0015297">
    <property type="term" value="F:antiporter activity"/>
    <property type="evidence" value="ECO:0007669"/>
    <property type="project" value="InterPro"/>
</dbReference>
<comment type="subcellular location">
    <subcellularLocation>
        <location evidence="1">Cell membrane</location>
        <topology evidence="1">Multi-pass membrane protein</topology>
    </subcellularLocation>
</comment>
<feature type="transmembrane region" description="Helical" evidence="10">
    <location>
        <begin position="171"/>
        <end position="191"/>
    </location>
</feature>
<dbReference type="Proteomes" id="UP000774750">
    <property type="component" value="Unassembled WGS sequence"/>
</dbReference>
<evidence type="ECO:0000256" key="6">
    <source>
        <dbReference type="ARBA" id="ARBA00022692"/>
    </source>
</evidence>
<evidence type="ECO:0000313" key="11">
    <source>
        <dbReference type="EMBL" id="MBM6920182.1"/>
    </source>
</evidence>
<comment type="caution">
    <text evidence="11">The sequence shown here is derived from an EMBL/GenBank/DDBJ whole genome shotgun (WGS) entry which is preliminary data.</text>
</comment>
<feature type="transmembrane region" description="Helical" evidence="10">
    <location>
        <begin position="277"/>
        <end position="297"/>
    </location>
</feature>
<feature type="transmembrane region" description="Helical" evidence="10">
    <location>
        <begin position="21"/>
        <end position="42"/>
    </location>
</feature>
<evidence type="ECO:0000256" key="8">
    <source>
        <dbReference type="ARBA" id="ARBA00023136"/>
    </source>
</evidence>
<evidence type="ECO:0000256" key="10">
    <source>
        <dbReference type="SAM" id="Phobius"/>
    </source>
</evidence>
<evidence type="ECO:0000256" key="7">
    <source>
        <dbReference type="ARBA" id="ARBA00022989"/>
    </source>
</evidence>
<keyword evidence="12" id="KW-1185">Reference proteome</keyword>
<dbReference type="InterPro" id="IPR051327">
    <property type="entry name" value="MATE_MepA_subfamily"/>
</dbReference>
<reference evidence="11" key="1">
    <citation type="submission" date="2020-08" db="EMBL/GenBank/DDBJ databases">
        <authorList>
            <person name="Cejkova D."/>
            <person name="Kubasova T."/>
            <person name="Jahodarova E."/>
            <person name="Rychlik I."/>
        </authorList>
    </citation>
    <scope>NUCLEOTIDE SEQUENCE</scope>
    <source>
        <strain evidence="11">An559</strain>
    </source>
</reference>
<feature type="transmembrane region" description="Helical" evidence="10">
    <location>
        <begin position="251"/>
        <end position="271"/>
    </location>
</feature>
<evidence type="ECO:0000256" key="2">
    <source>
        <dbReference type="ARBA" id="ARBA00008417"/>
    </source>
</evidence>
<dbReference type="InterPro" id="IPR002528">
    <property type="entry name" value="MATE_fam"/>
</dbReference>
<evidence type="ECO:0000313" key="12">
    <source>
        <dbReference type="Proteomes" id="UP000774750"/>
    </source>
</evidence>
<evidence type="ECO:0000256" key="9">
    <source>
        <dbReference type="ARBA" id="ARBA00023251"/>
    </source>
</evidence>
<dbReference type="GO" id="GO:0042910">
    <property type="term" value="F:xenobiotic transmembrane transporter activity"/>
    <property type="evidence" value="ECO:0007669"/>
    <property type="project" value="InterPro"/>
</dbReference>
<feature type="transmembrane region" description="Helical" evidence="10">
    <location>
        <begin position="99"/>
        <end position="122"/>
    </location>
</feature>
<comment type="similarity">
    <text evidence="2">Belongs to the multi antimicrobial extrusion (MATE) (TC 2.A.66.1) family. MepA subfamily.</text>
</comment>
<dbReference type="AlphaFoldDB" id="A0A938X6B1"/>
<organism evidence="11 12">
    <name type="scientific">Merdimmobilis hominis</name>
    <dbReference type="NCBI Taxonomy" id="2897707"/>
    <lineage>
        <taxon>Bacteria</taxon>
        <taxon>Bacillati</taxon>
        <taxon>Bacillota</taxon>
        <taxon>Clostridia</taxon>
        <taxon>Eubacteriales</taxon>
        <taxon>Oscillospiraceae</taxon>
        <taxon>Merdimmobilis</taxon>
    </lineage>
</organism>
<evidence type="ECO:0000256" key="3">
    <source>
        <dbReference type="ARBA" id="ARBA00022106"/>
    </source>
</evidence>
<dbReference type="GO" id="GO:0046677">
    <property type="term" value="P:response to antibiotic"/>
    <property type="evidence" value="ECO:0007669"/>
    <property type="project" value="UniProtKB-KW"/>
</dbReference>
<feature type="transmembrane region" description="Helical" evidence="10">
    <location>
        <begin position="395"/>
        <end position="416"/>
    </location>
</feature>
<evidence type="ECO:0000256" key="1">
    <source>
        <dbReference type="ARBA" id="ARBA00004651"/>
    </source>
</evidence>
<dbReference type="InterPro" id="IPR045070">
    <property type="entry name" value="MATE_MepA-like"/>
</dbReference>
<dbReference type="PIRSF" id="PIRSF006603">
    <property type="entry name" value="DinF"/>
    <property type="match status" value="1"/>
</dbReference>
<sequence>MQRRSKPMQSTKLAQKFNLPRLLLFVFPTIVMMVFMSLYTSVDGAFVSWLIGEDALAAVNVVYPVMSVVLALSLMFTSGANAIIARMLGEGQPEKARRFFSLVYIVGTLMGIAATAITLLLMDSLLSLLGATETLYSYAREYLTVLCLFAPMLFLQVGTQNFFVTEGKPGVGLLVSALGGITNIVLDYVFIAVFHMGIAGAALATGIGYMIPGLYGVCYFFVSRKGTLWFAKPEFEGGKLLHTCTNGSSELVNNLSVAITTMLFNLTMLRYAGEGGVAAITVILYVQFIQAAIYFGYSQGIAPVISYKYGAGDKQQLRYVVKTSLWFLLGCSVLVIILSVFGADLAVSLFIRPGSPVYALTKRGFLIFSSAYLFMGVNIFLSAMFTAFGNGAVSALLSFLRTLVFLVGTLLLLPLWLGVDGAWIAVPVAEALALVVGVICYRKYRAVYHYGKEKRNE</sequence>
<dbReference type="EMBL" id="JACJKY010000004">
    <property type="protein sequence ID" value="MBM6920182.1"/>
    <property type="molecule type" value="Genomic_DNA"/>
</dbReference>
<keyword evidence="9" id="KW-0046">Antibiotic resistance</keyword>
<accession>A0A938X6B1</accession>
<keyword evidence="8 10" id="KW-0472">Membrane</keyword>
<evidence type="ECO:0000256" key="4">
    <source>
        <dbReference type="ARBA" id="ARBA00022448"/>
    </source>
</evidence>
<evidence type="ECO:0000256" key="5">
    <source>
        <dbReference type="ARBA" id="ARBA00022475"/>
    </source>
</evidence>
<feature type="transmembrane region" description="Helical" evidence="10">
    <location>
        <begin position="62"/>
        <end position="87"/>
    </location>
</feature>
<protein>
    <recommendedName>
        <fullName evidence="3">Multidrug export protein MepA</fullName>
    </recommendedName>
</protein>
<keyword evidence="5" id="KW-1003">Cell membrane</keyword>
<dbReference type="CDD" id="cd13143">
    <property type="entry name" value="MATE_MepA_like"/>
    <property type="match status" value="1"/>
</dbReference>